<accession>A0A0B6S8N7</accession>
<dbReference type="Pfam" id="PF13924">
    <property type="entry name" value="Lipocalin_5"/>
    <property type="match status" value="1"/>
</dbReference>
<keyword evidence="3" id="KW-1185">Reference proteome</keyword>
<evidence type="ECO:0000313" key="3">
    <source>
        <dbReference type="Proteomes" id="UP000031838"/>
    </source>
</evidence>
<reference evidence="3" key="1">
    <citation type="submission" date="2011-03" db="EMBL/GenBank/DDBJ databases">
        <authorList>
            <person name="Voget S."/>
            <person name="Streit W.R."/>
            <person name="Jaeger K.E."/>
            <person name="Daniel R."/>
        </authorList>
    </citation>
    <scope>NUCLEOTIDE SEQUENCE [LARGE SCALE GENOMIC DNA]</scope>
    <source>
        <strain evidence="3">PG1</strain>
    </source>
</reference>
<dbReference type="InterPro" id="IPR024311">
    <property type="entry name" value="Lipocalin-like"/>
</dbReference>
<evidence type="ECO:0000313" key="2">
    <source>
        <dbReference type="EMBL" id="AJK49650.1"/>
    </source>
</evidence>
<protein>
    <recommendedName>
        <fullName evidence="1">Lipocalin-like domain-containing protein</fullName>
    </recommendedName>
</protein>
<dbReference type="AlphaFoldDB" id="A0A0B6S8N7"/>
<dbReference type="EMBL" id="CP002581">
    <property type="protein sequence ID" value="AJK49650.1"/>
    <property type="molecule type" value="Genomic_DNA"/>
</dbReference>
<proteinExistence type="predicted"/>
<organism evidence="2 3">
    <name type="scientific">Burkholderia plantarii</name>
    <dbReference type="NCBI Taxonomy" id="41899"/>
    <lineage>
        <taxon>Bacteria</taxon>
        <taxon>Pseudomonadati</taxon>
        <taxon>Pseudomonadota</taxon>
        <taxon>Betaproteobacteria</taxon>
        <taxon>Burkholderiales</taxon>
        <taxon>Burkholderiaceae</taxon>
        <taxon>Burkholderia</taxon>
    </lineage>
</organism>
<sequence>MKNYRISYGPGWLPFRLRFAPAALTGRRLSIGDGNGIMPNPKSLWIPHMLKKTEWSLPRGALALLACASLAMPLRAMADGAAAALAGTWTLVAADVEHPDGTRGRDYGAAPSGLLMIDGEGRYSLQIFKQERERFGTGDKATGTAAEYKGAVTGSSTHFGTLEIDPAAHTLVFHIQHASFPNWEGAQQKRTYEIHGNELSYRVVARPNGDVPISVWKKVD</sequence>
<gene>
    <name evidence="2" type="ORF">BGL_2c15830</name>
</gene>
<dbReference type="KEGG" id="bgp:BGL_2c15830"/>
<reference evidence="2 3" key="2">
    <citation type="journal article" date="2016" name="Appl. Microbiol. Biotechnol.">
        <title>Mutations improving production and secretion of extracellular lipase by Burkholderia glumae PG1.</title>
        <authorList>
            <person name="Knapp A."/>
            <person name="Voget S."/>
            <person name="Gao R."/>
            <person name="Zaburannyi N."/>
            <person name="Krysciak D."/>
            <person name="Breuer M."/>
            <person name="Hauer B."/>
            <person name="Streit W.R."/>
            <person name="Muller R."/>
            <person name="Daniel R."/>
            <person name="Jaeger K.E."/>
        </authorList>
    </citation>
    <scope>NUCLEOTIDE SEQUENCE [LARGE SCALE GENOMIC DNA]</scope>
    <source>
        <strain evidence="2 3">PG1</strain>
    </source>
</reference>
<evidence type="ECO:0000259" key="1">
    <source>
        <dbReference type="Pfam" id="PF13924"/>
    </source>
</evidence>
<feature type="domain" description="Lipocalin-like" evidence="1">
    <location>
        <begin position="87"/>
        <end position="202"/>
    </location>
</feature>
<name>A0A0B6S8N7_BURPL</name>
<dbReference type="Proteomes" id="UP000031838">
    <property type="component" value="Chromosome 2"/>
</dbReference>
<dbReference type="HOGENOM" id="CLU_109259_0_0_4"/>